<dbReference type="EMBL" id="JXQW01000027">
    <property type="protein sequence ID" value="KIQ00531.1"/>
    <property type="molecule type" value="Genomic_DNA"/>
</dbReference>
<organism evidence="1 2">
    <name type="scientific">Pseudomonas fulva</name>
    <dbReference type="NCBI Taxonomy" id="47880"/>
    <lineage>
        <taxon>Bacteria</taxon>
        <taxon>Pseudomonadati</taxon>
        <taxon>Pseudomonadota</taxon>
        <taxon>Gammaproteobacteria</taxon>
        <taxon>Pseudomonadales</taxon>
        <taxon>Pseudomonadaceae</taxon>
        <taxon>Pseudomonas</taxon>
    </lineage>
</organism>
<sequence>MDEVNGKAVRTSVVLVNKGLPSCAGHNALFPKAPEGLPDTPERTALIDRIIEDSIIEKMRPASSDNVQAEGKSDSIEKSIAERKAQIGFTLPETYWTEYRSSLERFAHDVSMQKERALQRYKEGYRADLRRLDIEKIKELVPDSETADVSKALAVNNGMLQYYDRLNRDLIKEALSEHINRLADLDRRYSVCERFAKCWKN</sequence>
<reference evidence="1 2" key="1">
    <citation type="submission" date="2014-12" db="EMBL/GenBank/DDBJ databases">
        <title>16Stimator: statistical estimation of ribosomal gene copy numbers from draft genome assemblies.</title>
        <authorList>
            <person name="Perisin M.A."/>
            <person name="Vetter M."/>
            <person name="Gilbert J.A."/>
            <person name="Bergelson J."/>
        </authorList>
    </citation>
    <scope>NUCLEOTIDE SEQUENCE [LARGE SCALE GENOMIC DNA]</scope>
    <source>
        <strain evidence="1 2">MEJ086</strain>
    </source>
</reference>
<gene>
    <name evidence="1" type="ORF">RU08_11125</name>
</gene>
<dbReference type="Proteomes" id="UP000032068">
    <property type="component" value="Unassembled WGS sequence"/>
</dbReference>
<comment type="caution">
    <text evidence="1">The sequence shown here is derived from an EMBL/GenBank/DDBJ whole genome shotgun (WGS) entry which is preliminary data.</text>
</comment>
<proteinExistence type="predicted"/>
<protein>
    <submittedName>
        <fullName evidence="1">Uncharacterized protein</fullName>
    </submittedName>
</protein>
<dbReference type="AlphaFoldDB" id="A0A0D0JXU2"/>
<accession>A0A0D0JXU2</accession>
<name>A0A0D0JXU2_9PSED</name>
<evidence type="ECO:0000313" key="2">
    <source>
        <dbReference type="Proteomes" id="UP000032068"/>
    </source>
</evidence>
<evidence type="ECO:0000313" key="1">
    <source>
        <dbReference type="EMBL" id="KIQ00531.1"/>
    </source>
</evidence>